<comment type="caution">
    <text evidence="1">The sequence shown here is derived from an EMBL/GenBank/DDBJ whole genome shotgun (WGS) entry which is preliminary data.</text>
</comment>
<reference evidence="1 2" key="1">
    <citation type="submission" date="2024-09" db="EMBL/GenBank/DDBJ databases">
        <title>Chromosome-scale assembly of Riccia fluitans.</title>
        <authorList>
            <person name="Paukszto L."/>
            <person name="Sawicki J."/>
            <person name="Karawczyk K."/>
            <person name="Piernik-Szablinska J."/>
            <person name="Szczecinska M."/>
            <person name="Mazdziarz M."/>
        </authorList>
    </citation>
    <scope>NUCLEOTIDE SEQUENCE [LARGE SCALE GENOMIC DNA]</scope>
    <source>
        <strain evidence="1">Rf_01</strain>
        <tissue evidence="1">Aerial parts of the thallus</tissue>
    </source>
</reference>
<gene>
    <name evidence="1" type="ORF">R1flu_022875</name>
</gene>
<organism evidence="1 2">
    <name type="scientific">Riccia fluitans</name>
    <dbReference type="NCBI Taxonomy" id="41844"/>
    <lineage>
        <taxon>Eukaryota</taxon>
        <taxon>Viridiplantae</taxon>
        <taxon>Streptophyta</taxon>
        <taxon>Embryophyta</taxon>
        <taxon>Marchantiophyta</taxon>
        <taxon>Marchantiopsida</taxon>
        <taxon>Marchantiidae</taxon>
        <taxon>Marchantiales</taxon>
        <taxon>Ricciaceae</taxon>
        <taxon>Riccia</taxon>
    </lineage>
</organism>
<name>A0ABD1XQF6_9MARC</name>
<proteinExistence type="predicted"/>
<dbReference type="EMBL" id="JBHFFA010000007">
    <property type="protein sequence ID" value="KAL2611183.1"/>
    <property type="molecule type" value="Genomic_DNA"/>
</dbReference>
<evidence type="ECO:0000313" key="1">
    <source>
        <dbReference type="EMBL" id="KAL2611183.1"/>
    </source>
</evidence>
<keyword evidence="2" id="KW-1185">Reference proteome</keyword>
<accession>A0ABD1XQF6</accession>
<sequence length="79" mass="8201">MDPDHIGIGDKRNHHDEAPCVSEKDAMLSNCVPFSRVDDGTSGCGDPFGEVYGGGPIDITLSAGVNYGSLTVSGKSSCR</sequence>
<dbReference type="Proteomes" id="UP001605036">
    <property type="component" value="Unassembled WGS sequence"/>
</dbReference>
<dbReference type="AlphaFoldDB" id="A0ABD1XQF6"/>
<evidence type="ECO:0000313" key="2">
    <source>
        <dbReference type="Proteomes" id="UP001605036"/>
    </source>
</evidence>
<protein>
    <submittedName>
        <fullName evidence="1">Uncharacterized protein</fullName>
    </submittedName>
</protein>